<protein>
    <recommendedName>
        <fullName evidence="2">Toxin</fullName>
    </recommendedName>
</protein>
<evidence type="ECO:0000256" key="2">
    <source>
        <dbReference type="PIRNR" id="PIRNR029218"/>
    </source>
</evidence>
<dbReference type="EMBL" id="JAOQNS010000004">
    <property type="protein sequence ID" value="MCW2307380.1"/>
    <property type="molecule type" value="Genomic_DNA"/>
</dbReference>
<keyword evidence="4" id="KW-1185">Reference proteome</keyword>
<dbReference type="InterPro" id="IPR035093">
    <property type="entry name" value="RelE/ParE_toxin_dom_sf"/>
</dbReference>
<keyword evidence="1" id="KW-1277">Toxin-antitoxin system</keyword>
<dbReference type="Gene3D" id="3.30.2310.20">
    <property type="entry name" value="RelE-like"/>
    <property type="match status" value="1"/>
</dbReference>
<dbReference type="PIRSF" id="PIRSF029218">
    <property type="entry name" value="ParE"/>
    <property type="match status" value="1"/>
</dbReference>
<proteinExistence type="inferred from homology"/>
<evidence type="ECO:0000313" key="4">
    <source>
        <dbReference type="Proteomes" id="UP001209755"/>
    </source>
</evidence>
<organism evidence="3 4">
    <name type="scientific">Rhodobium gokarnense</name>
    <dbReference type="NCBI Taxonomy" id="364296"/>
    <lineage>
        <taxon>Bacteria</taxon>
        <taxon>Pseudomonadati</taxon>
        <taxon>Pseudomonadota</taxon>
        <taxon>Alphaproteobacteria</taxon>
        <taxon>Hyphomicrobiales</taxon>
        <taxon>Rhodobiaceae</taxon>
        <taxon>Rhodobium</taxon>
    </lineage>
</organism>
<evidence type="ECO:0000313" key="3">
    <source>
        <dbReference type="EMBL" id="MCW2307380.1"/>
    </source>
</evidence>
<comment type="caution">
    <text evidence="3">The sequence shown here is derived from an EMBL/GenBank/DDBJ whole genome shotgun (WGS) entry which is preliminary data.</text>
</comment>
<dbReference type="RefSeq" id="WP_264601037.1">
    <property type="nucleotide sequence ID" value="NZ_JAOQNS010000004.1"/>
</dbReference>
<dbReference type="InterPro" id="IPR028344">
    <property type="entry name" value="ParE1/4"/>
</dbReference>
<evidence type="ECO:0000256" key="1">
    <source>
        <dbReference type="ARBA" id="ARBA00022649"/>
    </source>
</evidence>
<sequence>MDTWFLSLDAEEDIQDIYIYSEGKWGEDQARRYVFSLYDVFATIGDNPRIGRLRRELGDGIRSLPHASHIVFFMEWQGETAIVRVLHKSRDFEDLFGTYNPLPGIEESQR</sequence>
<comment type="similarity">
    <text evidence="2">Belongs to the RelE toxin family.</text>
</comment>
<dbReference type="Pfam" id="PF05016">
    <property type="entry name" value="ParE_toxin"/>
    <property type="match status" value="1"/>
</dbReference>
<reference evidence="4" key="1">
    <citation type="submission" date="2023-07" db="EMBL/GenBank/DDBJ databases">
        <title>Genome sequencing of Purple Non-Sulfur Bacteria from various extreme environments.</title>
        <authorList>
            <person name="Mayer M."/>
        </authorList>
    </citation>
    <scope>NUCLEOTIDE SEQUENCE [LARGE SCALE GENOMIC DNA]</scope>
    <source>
        <strain evidence="4">DSM 17935</strain>
    </source>
</reference>
<dbReference type="InterPro" id="IPR007712">
    <property type="entry name" value="RelE/ParE_toxin"/>
</dbReference>
<dbReference type="Proteomes" id="UP001209755">
    <property type="component" value="Unassembled WGS sequence"/>
</dbReference>
<accession>A0ABT3HAG2</accession>
<gene>
    <name evidence="3" type="ORF">M2319_001711</name>
</gene>
<name>A0ABT3HAG2_9HYPH</name>